<dbReference type="AlphaFoldDB" id="A7HPH6"/>
<gene>
    <name evidence="2" type="ordered locus">Plav_0186</name>
</gene>
<dbReference type="Proteomes" id="UP000006377">
    <property type="component" value="Chromosome"/>
</dbReference>
<evidence type="ECO:0000256" key="1">
    <source>
        <dbReference type="SAM" id="MobiDB-lite"/>
    </source>
</evidence>
<proteinExistence type="predicted"/>
<dbReference type="KEGG" id="pla:Plav_0186"/>
<name>A7HPH6_PARL1</name>
<sequence>MPALLAHDTASHSHDGKQEPRGPMTSSTAPDRTIRVTAAGATPAVASADLFAGGRELIIRHGEELYRLRLTNSNKLILIK</sequence>
<feature type="compositionally biased region" description="Basic and acidic residues" evidence="1">
    <location>
        <begin position="9"/>
        <end position="20"/>
    </location>
</feature>
<protein>
    <recommendedName>
        <fullName evidence="4">Hemin uptake protein hemP</fullName>
    </recommendedName>
</protein>
<dbReference type="eggNOG" id="COG4256">
    <property type="taxonomic scope" value="Bacteria"/>
</dbReference>
<dbReference type="STRING" id="402881.Plav_0186"/>
<dbReference type="Pfam" id="PF10636">
    <property type="entry name" value="hemP"/>
    <property type="match status" value="1"/>
</dbReference>
<keyword evidence="3" id="KW-1185">Reference proteome</keyword>
<accession>A7HPH6</accession>
<evidence type="ECO:0000313" key="2">
    <source>
        <dbReference type="EMBL" id="ABS61809.1"/>
    </source>
</evidence>
<evidence type="ECO:0000313" key="3">
    <source>
        <dbReference type="Proteomes" id="UP000006377"/>
    </source>
</evidence>
<dbReference type="EMBL" id="CP000774">
    <property type="protein sequence ID" value="ABS61809.1"/>
    <property type="molecule type" value="Genomic_DNA"/>
</dbReference>
<reference evidence="2 3" key="1">
    <citation type="journal article" date="2011" name="Stand. Genomic Sci.">
        <title>Complete genome sequence of Parvibaculum lavamentivorans type strain (DS-1(T)).</title>
        <authorList>
            <person name="Schleheck D."/>
            <person name="Weiss M."/>
            <person name="Pitluck S."/>
            <person name="Bruce D."/>
            <person name="Land M.L."/>
            <person name="Han S."/>
            <person name="Saunders E."/>
            <person name="Tapia R."/>
            <person name="Detter C."/>
            <person name="Brettin T."/>
            <person name="Han J."/>
            <person name="Woyke T."/>
            <person name="Goodwin L."/>
            <person name="Pennacchio L."/>
            <person name="Nolan M."/>
            <person name="Cook A.M."/>
            <person name="Kjelleberg S."/>
            <person name="Thomas T."/>
        </authorList>
    </citation>
    <scope>NUCLEOTIDE SEQUENCE [LARGE SCALE GENOMIC DNA]</scope>
    <source>
        <strain evidence="3">DS-1 / DSM 13023 / NCIMB 13966</strain>
    </source>
</reference>
<dbReference type="InterPro" id="IPR019600">
    <property type="entry name" value="Hemin_uptake_protein_HemP"/>
</dbReference>
<organism evidence="2 3">
    <name type="scientific">Parvibaculum lavamentivorans (strain DS-1 / DSM 13023 / NCIMB 13966)</name>
    <dbReference type="NCBI Taxonomy" id="402881"/>
    <lineage>
        <taxon>Bacteria</taxon>
        <taxon>Pseudomonadati</taxon>
        <taxon>Pseudomonadota</taxon>
        <taxon>Alphaproteobacteria</taxon>
        <taxon>Hyphomicrobiales</taxon>
        <taxon>Parvibaculaceae</taxon>
        <taxon>Parvibaculum</taxon>
    </lineage>
</organism>
<feature type="region of interest" description="Disordered" evidence="1">
    <location>
        <begin position="1"/>
        <end position="31"/>
    </location>
</feature>
<dbReference type="Gene3D" id="2.10.70.10">
    <property type="entry name" value="Complement Module, domain 1"/>
    <property type="match status" value="1"/>
</dbReference>
<dbReference type="HOGENOM" id="CLU_2586536_0_0_5"/>
<evidence type="ECO:0008006" key="4">
    <source>
        <dbReference type="Google" id="ProtNLM"/>
    </source>
</evidence>